<evidence type="ECO:0000256" key="7">
    <source>
        <dbReference type="SAM" id="Coils"/>
    </source>
</evidence>
<reference evidence="9" key="1">
    <citation type="submission" date="2024-02" db="EMBL/GenBank/DDBJ databases">
        <authorList>
            <consortium name="ELIXIR-Norway"/>
            <consortium name="Elixir Norway"/>
        </authorList>
    </citation>
    <scope>NUCLEOTIDE SEQUENCE</scope>
</reference>
<keyword evidence="6" id="KW-0131">Cell cycle</keyword>
<feature type="coiled-coil region" evidence="7">
    <location>
        <begin position="246"/>
        <end position="351"/>
    </location>
</feature>
<evidence type="ECO:0000256" key="3">
    <source>
        <dbReference type="ARBA" id="ARBA00022618"/>
    </source>
</evidence>
<organism evidence="9 10">
    <name type="scientific">Sphagnum troendelagicum</name>
    <dbReference type="NCBI Taxonomy" id="128251"/>
    <lineage>
        <taxon>Eukaryota</taxon>
        <taxon>Viridiplantae</taxon>
        <taxon>Streptophyta</taxon>
        <taxon>Embryophyta</taxon>
        <taxon>Bryophyta</taxon>
        <taxon>Sphagnophytina</taxon>
        <taxon>Sphagnopsida</taxon>
        <taxon>Sphagnales</taxon>
        <taxon>Sphagnaceae</taxon>
        <taxon>Sphagnum</taxon>
    </lineage>
</organism>
<keyword evidence="3" id="KW-0132">Cell division</keyword>
<accession>A0ABP0UJM6</accession>
<evidence type="ECO:0000256" key="1">
    <source>
        <dbReference type="ARBA" id="ARBA00004123"/>
    </source>
</evidence>
<dbReference type="Proteomes" id="UP001497512">
    <property type="component" value="Chromosome 4"/>
</dbReference>
<evidence type="ECO:0000256" key="5">
    <source>
        <dbReference type="ARBA" id="ARBA00023242"/>
    </source>
</evidence>
<evidence type="ECO:0000313" key="9">
    <source>
        <dbReference type="EMBL" id="CAK9223153.1"/>
    </source>
</evidence>
<evidence type="ECO:0000256" key="2">
    <source>
        <dbReference type="ARBA" id="ARBA00008029"/>
    </source>
</evidence>
<feature type="coiled-coil region" evidence="7">
    <location>
        <begin position="165"/>
        <end position="192"/>
    </location>
</feature>
<dbReference type="Pfam" id="PF05557">
    <property type="entry name" value="MAD"/>
    <property type="match status" value="1"/>
</dbReference>
<evidence type="ECO:0000256" key="8">
    <source>
        <dbReference type="SAM" id="MobiDB-lite"/>
    </source>
</evidence>
<keyword evidence="7" id="KW-0175">Coiled coil</keyword>
<comment type="subcellular location">
    <subcellularLocation>
        <location evidence="1">Nucleus</location>
    </subcellularLocation>
</comment>
<dbReference type="PANTHER" id="PTHR23168">
    <property type="entry name" value="MITOTIC SPINDLE ASSEMBLY CHECKPOINT PROTEIN MAD1 MITOTIC ARREST DEFICIENT-LIKE PROTEIN 1"/>
    <property type="match status" value="1"/>
</dbReference>
<feature type="compositionally biased region" description="Basic and acidic residues" evidence="8">
    <location>
        <begin position="26"/>
        <end position="36"/>
    </location>
</feature>
<feature type="coiled-coil region" evidence="7">
    <location>
        <begin position="579"/>
        <end position="648"/>
    </location>
</feature>
<comment type="similarity">
    <text evidence="2">Belongs to the MAD1 family.</text>
</comment>
<evidence type="ECO:0000256" key="4">
    <source>
        <dbReference type="ARBA" id="ARBA00022776"/>
    </source>
</evidence>
<dbReference type="InterPro" id="IPR008672">
    <property type="entry name" value="Mad1"/>
</dbReference>
<keyword evidence="10" id="KW-1185">Reference proteome</keyword>
<gene>
    <name evidence="9" type="ORF">CSSPTR1EN2_LOCUS16689</name>
</gene>
<feature type="coiled-coil region" evidence="7">
    <location>
        <begin position="424"/>
        <end position="544"/>
    </location>
</feature>
<evidence type="ECO:0000256" key="6">
    <source>
        <dbReference type="ARBA" id="ARBA00023306"/>
    </source>
</evidence>
<keyword evidence="5" id="KW-0539">Nucleus</keyword>
<dbReference type="EMBL" id="OZ019896">
    <property type="protein sequence ID" value="CAK9223153.1"/>
    <property type="molecule type" value="Genomic_DNA"/>
</dbReference>
<proteinExistence type="inferred from homology"/>
<protein>
    <submittedName>
        <fullName evidence="9">Uncharacterized protein</fullName>
    </submittedName>
</protein>
<name>A0ABP0UJM6_9BRYO</name>
<evidence type="ECO:0000313" key="10">
    <source>
        <dbReference type="Proteomes" id="UP001497512"/>
    </source>
</evidence>
<sequence>MMFESSPSSLPDRLQHSSSSSSLQVRRRENRDRYQRHQEQFARIMSASAANVDSFVTASPSYKRPRVNSDFDDCDDPLSRRAIQVYNEATRFVTKPFIARLSMAAELDNHHREFQFDDDVVDEFGIQVYGSEYDRGADEAGGSLDLLLSDNSSLCCTYKCRNLVKAEFLELLEQREKQVVELETTLKSFQASLAAAEAGKALAVCQNKSLELSMAAASSRESSLHSQRIHESDRADELLRTQLKRCYELQAKLQGEMEQKAEAEAAARVAEAQVKKIKDERDREQHNAAREIVQLKLELDRLRRDSNDTLSRIKAENATTIGQAYTAAEEVEVLESQLEEQQRLFAKSLEEKCELEHKLANAMSQLAERATGPAEADTIIRHLRHELSQCTADVEEARKLKQIHVNAALLKEQLMSEKAHADRAEASLAEIADIQVRLKELELELQAWRDMVGQIPGVEGRDDVLRKLRELQREVMSAMAKTGEVTAQVKELQTALEKTEGERQKAVAHGVALQEETTEAMLKIKRLESKVALLTKERDCLTAILESYDEEEDVIASHQKQGNAVALLATPEKAKDVRMKELERTLAAAQQHATDLEAAITRISDVANEHRRKCEALAQELGDNHDKLKSLERENQRLRGELAVLGRCGFQSSDLGQSDIVL</sequence>
<dbReference type="PANTHER" id="PTHR23168:SF0">
    <property type="entry name" value="MITOTIC SPINDLE ASSEMBLY CHECKPOINT PROTEIN MAD1"/>
    <property type="match status" value="1"/>
</dbReference>
<keyword evidence="4" id="KW-0498">Mitosis</keyword>
<feature type="region of interest" description="Disordered" evidence="8">
    <location>
        <begin position="1"/>
        <end position="36"/>
    </location>
</feature>